<dbReference type="EMBL" id="CM037161">
    <property type="protein sequence ID" value="KAH7854261.1"/>
    <property type="molecule type" value="Genomic_DNA"/>
</dbReference>
<evidence type="ECO:0000313" key="1">
    <source>
        <dbReference type="EMBL" id="KAH7854261.1"/>
    </source>
</evidence>
<gene>
    <name evidence="1" type="ORF">Vadar_011844</name>
</gene>
<sequence length="243" mass="28438">MWYTFPIFEFKLNESSYLAKHHIHNRQAQTSKDEFLSFVEESLNRRILHQFSIHEFRMSIYFRNLEHLTPWMDRWLAIIIGRNVKKLDLDICCRGPNGLYKVPPIVLGAKSITVLRLSTCDLNLTLASGIIKFSQLRELCLTEMHIDQWMIQTFTSSCPLIEFLELRRCIGLDCLCLPSSLLQLNRVVLSDCFRLKIVQIEVPNLVDLFVWDIYDITFPKINIVACGKSLRKLSLLILRTMTE</sequence>
<name>A0ACB7YKY2_9ERIC</name>
<comment type="caution">
    <text evidence="1">The sequence shown here is derived from an EMBL/GenBank/DDBJ whole genome shotgun (WGS) entry which is preliminary data.</text>
</comment>
<proteinExistence type="predicted"/>
<organism evidence="1 2">
    <name type="scientific">Vaccinium darrowii</name>
    <dbReference type="NCBI Taxonomy" id="229202"/>
    <lineage>
        <taxon>Eukaryota</taxon>
        <taxon>Viridiplantae</taxon>
        <taxon>Streptophyta</taxon>
        <taxon>Embryophyta</taxon>
        <taxon>Tracheophyta</taxon>
        <taxon>Spermatophyta</taxon>
        <taxon>Magnoliopsida</taxon>
        <taxon>eudicotyledons</taxon>
        <taxon>Gunneridae</taxon>
        <taxon>Pentapetalae</taxon>
        <taxon>asterids</taxon>
        <taxon>Ericales</taxon>
        <taxon>Ericaceae</taxon>
        <taxon>Vaccinioideae</taxon>
        <taxon>Vaccinieae</taxon>
        <taxon>Vaccinium</taxon>
    </lineage>
</organism>
<evidence type="ECO:0000313" key="2">
    <source>
        <dbReference type="Proteomes" id="UP000828048"/>
    </source>
</evidence>
<reference evidence="1 2" key="1">
    <citation type="journal article" date="2021" name="Hortic Res">
        <title>High-quality reference genome and annotation aids understanding of berry development for evergreen blueberry (Vaccinium darrowii).</title>
        <authorList>
            <person name="Yu J."/>
            <person name="Hulse-Kemp A.M."/>
            <person name="Babiker E."/>
            <person name="Staton M."/>
        </authorList>
    </citation>
    <scope>NUCLEOTIDE SEQUENCE [LARGE SCALE GENOMIC DNA]</scope>
    <source>
        <strain evidence="2">cv. NJ 8807/NJ 8810</strain>
        <tissue evidence="1">Young leaf</tissue>
    </source>
</reference>
<keyword evidence="2" id="KW-1185">Reference proteome</keyword>
<protein>
    <submittedName>
        <fullName evidence="1">Uncharacterized protein</fullName>
    </submittedName>
</protein>
<accession>A0ACB7YKY2</accession>
<dbReference type="Proteomes" id="UP000828048">
    <property type="component" value="Chromosome 11"/>
</dbReference>